<proteinExistence type="predicted"/>
<dbReference type="GO" id="GO:0005524">
    <property type="term" value="F:ATP binding"/>
    <property type="evidence" value="ECO:0007669"/>
    <property type="project" value="UniProtKB-KW"/>
</dbReference>
<dbReference type="EMBL" id="JACMSF010000039">
    <property type="protein sequence ID" value="MBC2905645.1"/>
    <property type="molecule type" value="Genomic_DNA"/>
</dbReference>
<dbReference type="AlphaFoldDB" id="A0A7X1J8M4"/>
<protein>
    <submittedName>
        <fullName evidence="3">ATP-binding protein</fullName>
    </submittedName>
</protein>
<accession>A0A7X1J8M4</accession>
<evidence type="ECO:0000313" key="3">
    <source>
        <dbReference type="EMBL" id="MBC2905645.1"/>
    </source>
</evidence>
<dbReference type="SUPFAM" id="SSF55874">
    <property type="entry name" value="ATPase domain of HSP90 chaperone/DNA topoisomerase II/histidine kinase"/>
    <property type="match status" value="1"/>
</dbReference>
<dbReference type="PANTHER" id="PTHR35526">
    <property type="entry name" value="ANTI-SIGMA-F FACTOR RSBW-RELATED"/>
    <property type="match status" value="1"/>
</dbReference>
<dbReference type="CDD" id="cd16936">
    <property type="entry name" value="HATPase_RsbW-like"/>
    <property type="match status" value="1"/>
</dbReference>
<dbReference type="InterPro" id="IPR003594">
    <property type="entry name" value="HATPase_dom"/>
</dbReference>
<evidence type="ECO:0000313" key="4">
    <source>
        <dbReference type="Proteomes" id="UP000584670"/>
    </source>
</evidence>
<feature type="domain" description="Histidine kinase/HSP90-like ATPase" evidence="2">
    <location>
        <begin position="24"/>
        <end position="137"/>
    </location>
</feature>
<dbReference type="PANTHER" id="PTHR35526:SF3">
    <property type="entry name" value="ANTI-SIGMA-F FACTOR RSBW"/>
    <property type="match status" value="1"/>
</dbReference>
<dbReference type="InterPro" id="IPR036890">
    <property type="entry name" value="HATPase_C_sf"/>
</dbReference>
<reference evidence="3 4" key="1">
    <citation type="submission" date="2020-08" db="EMBL/GenBank/DDBJ databases">
        <title>Streptomyces sp. PSKA01 genome sequencing and assembly.</title>
        <authorList>
            <person name="Mandal S."/>
            <person name="Maiti P.K."/>
            <person name="Das P."/>
        </authorList>
    </citation>
    <scope>NUCLEOTIDE SEQUENCE [LARGE SCALE GENOMIC DNA]</scope>
    <source>
        <strain evidence="3 4">PSKA01</strain>
    </source>
</reference>
<dbReference type="RefSeq" id="WP_186285495.1">
    <property type="nucleotide sequence ID" value="NZ_JACMSF010000039.1"/>
</dbReference>
<dbReference type="InterPro" id="IPR050267">
    <property type="entry name" value="Anti-sigma-factor_SerPK"/>
</dbReference>
<name>A0A7X1J8M4_9ACTN</name>
<dbReference type="Proteomes" id="UP000584670">
    <property type="component" value="Unassembled WGS sequence"/>
</dbReference>
<comment type="caution">
    <text evidence="3">The sequence shown here is derived from an EMBL/GenBank/DDBJ whole genome shotgun (WGS) entry which is preliminary data.</text>
</comment>
<evidence type="ECO:0000256" key="1">
    <source>
        <dbReference type="ARBA" id="ARBA00022527"/>
    </source>
</evidence>
<keyword evidence="1" id="KW-0723">Serine/threonine-protein kinase</keyword>
<gene>
    <name evidence="3" type="ORF">H4N64_29560</name>
</gene>
<dbReference type="Gene3D" id="3.30.565.10">
    <property type="entry name" value="Histidine kinase-like ATPase, C-terminal domain"/>
    <property type="match status" value="1"/>
</dbReference>
<keyword evidence="1" id="KW-0418">Kinase</keyword>
<evidence type="ECO:0000259" key="2">
    <source>
        <dbReference type="Pfam" id="PF13581"/>
    </source>
</evidence>
<organism evidence="3 4">
    <name type="scientific">Streptomyces cupreus</name>
    <dbReference type="NCBI Taxonomy" id="2759956"/>
    <lineage>
        <taxon>Bacteria</taxon>
        <taxon>Bacillati</taxon>
        <taxon>Actinomycetota</taxon>
        <taxon>Actinomycetes</taxon>
        <taxon>Kitasatosporales</taxon>
        <taxon>Streptomycetaceae</taxon>
        <taxon>Streptomyces</taxon>
    </lineage>
</organism>
<keyword evidence="3" id="KW-0547">Nucleotide-binding</keyword>
<keyword evidence="3" id="KW-0067">ATP-binding</keyword>
<keyword evidence="1" id="KW-0808">Transferase</keyword>
<keyword evidence="4" id="KW-1185">Reference proteome</keyword>
<dbReference type="Pfam" id="PF13581">
    <property type="entry name" value="HATPase_c_2"/>
    <property type="match status" value="1"/>
</dbReference>
<sequence length="143" mass="15487">MGGETDDDTLAGQDIAHRLVRFAGAPADVTEARLAAEAYLHDLARVFPPAAPDHGDDILLVVTELAANTVEYAPGPFELRLSRAFDGVHVVLRDTSPEPPAPRAFDPSRGGRGVGWYLVQSLSRQVGVITHERGKDVHVFLPW</sequence>
<dbReference type="GO" id="GO:0004674">
    <property type="term" value="F:protein serine/threonine kinase activity"/>
    <property type="evidence" value="ECO:0007669"/>
    <property type="project" value="UniProtKB-KW"/>
</dbReference>